<dbReference type="InterPro" id="IPR029058">
    <property type="entry name" value="AB_hydrolase_fold"/>
</dbReference>
<dbReference type="EC" id="2.3.1.12" evidence="2"/>
<protein>
    <submittedName>
        <fullName evidence="2">Pyruvate dehydrogenase E2 component (Dihydrolipoamide acetyltransferase)</fullName>
        <ecNumber evidence="2">2.3.1.12</ecNumber>
    </submittedName>
</protein>
<dbReference type="PANTHER" id="PTHR43194:SF5">
    <property type="entry name" value="PIMELOYL-[ACYL-CARRIER PROTEIN] METHYL ESTER ESTERASE"/>
    <property type="match status" value="1"/>
</dbReference>
<dbReference type="Proteomes" id="UP000528286">
    <property type="component" value="Unassembled WGS sequence"/>
</dbReference>
<keyword evidence="2" id="KW-0670">Pyruvate</keyword>
<organism evidence="2 3">
    <name type="scientific">Gellertiella hungarica</name>
    <dbReference type="NCBI Taxonomy" id="1572859"/>
    <lineage>
        <taxon>Bacteria</taxon>
        <taxon>Pseudomonadati</taxon>
        <taxon>Pseudomonadota</taxon>
        <taxon>Alphaproteobacteria</taxon>
        <taxon>Hyphomicrobiales</taxon>
        <taxon>Rhizobiaceae</taxon>
        <taxon>Gellertiella</taxon>
    </lineage>
</organism>
<feature type="domain" description="AB hydrolase-1" evidence="1">
    <location>
        <begin position="17"/>
        <end position="246"/>
    </location>
</feature>
<dbReference type="GO" id="GO:0004742">
    <property type="term" value="F:dihydrolipoyllysine-residue acetyltransferase activity"/>
    <property type="evidence" value="ECO:0007669"/>
    <property type="project" value="UniProtKB-EC"/>
</dbReference>
<evidence type="ECO:0000313" key="3">
    <source>
        <dbReference type="Proteomes" id="UP000528286"/>
    </source>
</evidence>
<reference evidence="2 3" key="1">
    <citation type="submission" date="2020-08" db="EMBL/GenBank/DDBJ databases">
        <title>Genomic Encyclopedia of Type Strains, Phase IV (KMG-IV): sequencing the most valuable type-strain genomes for metagenomic binning, comparative biology and taxonomic classification.</title>
        <authorList>
            <person name="Goeker M."/>
        </authorList>
    </citation>
    <scope>NUCLEOTIDE SEQUENCE [LARGE SCALE GENOMIC DNA]</scope>
    <source>
        <strain evidence="2 3">DSM 29853</strain>
    </source>
</reference>
<dbReference type="RefSeq" id="WP_183364554.1">
    <property type="nucleotide sequence ID" value="NZ_JACIEZ010000001.1"/>
</dbReference>
<dbReference type="InterPro" id="IPR000073">
    <property type="entry name" value="AB_hydrolase_1"/>
</dbReference>
<keyword evidence="2" id="KW-0012">Acyltransferase</keyword>
<accession>A0A7W6J3U3</accession>
<keyword evidence="3" id="KW-1185">Reference proteome</keyword>
<proteinExistence type="predicted"/>
<dbReference type="Gene3D" id="3.40.50.1820">
    <property type="entry name" value="alpha/beta hydrolase"/>
    <property type="match status" value="1"/>
</dbReference>
<sequence length="271" mass="27989">MGLHAESFGRKGGETPLILLHGFGGVSAVWGEVADRLSERVPVLAYDLPGHGRSLSEAPGGAGRMAKALLADLAARGVTEFHLAGHSLGGAVAALMALREPERVRSLTLLAPGGFGPEINGTALSAWRDAADPDALRAALTPMAADGFSFPARIMETLAVARALPGARDALCSIFDAMFVGEGQQGVLPVAELGKLPMPVSVLWGGDDAILPTRQAGALPSEVRVRVLPGHGHMLIEECPDAVAAALAEAVASKAIKGRFPRSEEAPSSYQ</sequence>
<dbReference type="PANTHER" id="PTHR43194">
    <property type="entry name" value="HYDROLASE ALPHA/BETA FOLD FAMILY"/>
    <property type="match status" value="1"/>
</dbReference>
<dbReference type="Pfam" id="PF12697">
    <property type="entry name" value="Abhydrolase_6"/>
    <property type="match status" value="1"/>
</dbReference>
<gene>
    <name evidence="2" type="ORF">GGR23_000524</name>
</gene>
<name>A0A7W6J3U3_9HYPH</name>
<comment type="caution">
    <text evidence="2">The sequence shown here is derived from an EMBL/GenBank/DDBJ whole genome shotgun (WGS) entry which is preliminary data.</text>
</comment>
<dbReference type="EMBL" id="JACIEZ010000001">
    <property type="protein sequence ID" value="MBB4063363.1"/>
    <property type="molecule type" value="Genomic_DNA"/>
</dbReference>
<dbReference type="AlphaFoldDB" id="A0A7W6J3U3"/>
<dbReference type="PRINTS" id="PR00111">
    <property type="entry name" value="ABHYDROLASE"/>
</dbReference>
<dbReference type="InterPro" id="IPR050228">
    <property type="entry name" value="Carboxylesterase_BioH"/>
</dbReference>
<evidence type="ECO:0000259" key="1">
    <source>
        <dbReference type="Pfam" id="PF12697"/>
    </source>
</evidence>
<evidence type="ECO:0000313" key="2">
    <source>
        <dbReference type="EMBL" id="MBB4063363.1"/>
    </source>
</evidence>
<keyword evidence="2" id="KW-0808">Transferase</keyword>
<dbReference type="SUPFAM" id="SSF53474">
    <property type="entry name" value="alpha/beta-Hydrolases"/>
    <property type="match status" value="1"/>
</dbReference>